<name>A0A4R3YLT2_9GAMM</name>
<sequence length="161" mass="16657">MNVKALLLIALIVTVPATGIAQSKTETSPMHATGTFEVKVAPQTADNAPAKASGLGRLSLDKQFHGELEGIGQGEMLAAGGGQSGAYVALEKVTGTLKGHKGSFILVHRSLMENGAPKEWTVVVVPDSGTEGLAGLSGSMKITITGGKHFYDLSYTLPEPK</sequence>
<dbReference type="EMBL" id="SMCS01000005">
    <property type="protein sequence ID" value="TCV93191.1"/>
    <property type="molecule type" value="Genomic_DNA"/>
</dbReference>
<protein>
    <submittedName>
        <fullName evidence="2">Uncharacterized protein DUF3224</fullName>
    </submittedName>
</protein>
<evidence type="ECO:0000256" key="1">
    <source>
        <dbReference type="SAM" id="SignalP"/>
    </source>
</evidence>
<evidence type="ECO:0000313" key="2">
    <source>
        <dbReference type="EMBL" id="TCV93191.1"/>
    </source>
</evidence>
<dbReference type="SUPFAM" id="SSF159238">
    <property type="entry name" value="SO1590-like"/>
    <property type="match status" value="1"/>
</dbReference>
<evidence type="ECO:0000313" key="3">
    <source>
        <dbReference type="Proteomes" id="UP000295645"/>
    </source>
</evidence>
<feature type="signal peptide" evidence="1">
    <location>
        <begin position="1"/>
        <end position="21"/>
    </location>
</feature>
<dbReference type="Gene3D" id="2.40.350.10">
    <property type="entry name" value="SO1590-like"/>
    <property type="match status" value="1"/>
</dbReference>
<dbReference type="InterPro" id="IPR023159">
    <property type="entry name" value="SO1590-like_sf"/>
</dbReference>
<dbReference type="AlphaFoldDB" id="A0A4R3YLT2"/>
<proteinExistence type="predicted"/>
<organism evidence="2 3">
    <name type="scientific">Luteibacter rhizovicinus</name>
    <dbReference type="NCBI Taxonomy" id="242606"/>
    <lineage>
        <taxon>Bacteria</taxon>
        <taxon>Pseudomonadati</taxon>
        <taxon>Pseudomonadota</taxon>
        <taxon>Gammaproteobacteria</taxon>
        <taxon>Lysobacterales</taxon>
        <taxon>Rhodanobacteraceae</taxon>
        <taxon>Luteibacter</taxon>
    </lineage>
</organism>
<reference evidence="2 3" key="1">
    <citation type="submission" date="2019-03" db="EMBL/GenBank/DDBJ databases">
        <title>Above-ground endophytic microbial communities from plants in different locations in the United States.</title>
        <authorList>
            <person name="Frank C."/>
        </authorList>
    </citation>
    <scope>NUCLEOTIDE SEQUENCE [LARGE SCALE GENOMIC DNA]</scope>
    <source>
        <strain evidence="2 3">LP_13_YM</strain>
    </source>
</reference>
<gene>
    <name evidence="2" type="ORF">EC912_10551</name>
</gene>
<accession>A0A4R3YLT2</accession>
<comment type="caution">
    <text evidence="2">The sequence shown here is derived from an EMBL/GenBank/DDBJ whole genome shotgun (WGS) entry which is preliminary data.</text>
</comment>
<dbReference type="InterPro" id="IPR021607">
    <property type="entry name" value="DUF3224"/>
</dbReference>
<dbReference type="Proteomes" id="UP000295645">
    <property type="component" value="Unassembled WGS sequence"/>
</dbReference>
<feature type="chain" id="PRO_5020589006" evidence="1">
    <location>
        <begin position="22"/>
        <end position="161"/>
    </location>
</feature>
<dbReference type="Pfam" id="PF11528">
    <property type="entry name" value="DUF3224"/>
    <property type="match status" value="1"/>
</dbReference>
<keyword evidence="3" id="KW-1185">Reference proteome</keyword>
<keyword evidence="1" id="KW-0732">Signal</keyword>